<evidence type="ECO:0000313" key="3">
    <source>
        <dbReference type="Proteomes" id="UP000789375"/>
    </source>
</evidence>
<dbReference type="AlphaFoldDB" id="A0A9N9H7Z1"/>
<proteinExistence type="predicted"/>
<dbReference type="Proteomes" id="UP000789375">
    <property type="component" value="Unassembled WGS sequence"/>
</dbReference>
<keyword evidence="3" id="KW-1185">Reference proteome</keyword>
<protein>
    <submittedName>
        <fullName evidence="2">5343_t:CDS:1</fullName>
    </submittedName>
</protein>
<feature type="region of interest" description="Disordered" evidence="1">
    <location>
        <begin position="33"/>
        <end position="57"/>
    </location>
</feature>
<name>A0A9N9H7Z1_FUNMO</name>
<evidence type="ECO:0000256" key="1">
    <source>
        <dbReference type="SAM" id="MobiDB-lite"/>
    </source>
</evidence>
<evidence type="ECO:0000313" key="2">
    <source>
        <dbReference type="EMBL" id="CAG8660217.1"/>
    </source>
</evidence>
<comment type="caution">
    <text evidence="2">The sequence shown here is derived from an EMBL/GenBank/DDBJ whole genome shotgun (WGS) entry which is preliminary data.</text>
</comment>
<sequence>ISPKGKYIAIYDKKNKAVVWWTLDEEIEVIEDENKTSDDEIEEIENENNKKKRSNEL</sequence>
<reference evidence="2" key="1">
    <citation type="submission" date="2021-06" db="EMBL/GenBank/DDBJ databases">
        <authorList>
            <person name="Kallberg Y."/>
            <person name="Tangrot J."/>
            <person name="Rosling A."/>
        </authorList>
    </citation>
    <scope>NUCLEOTIDE SEQUENCE</scope>
    <source>
        <strain evidence="2">87-6 pot B 2015</strain>
    </source>
</reference>
<accession>A0A9N9H7Z1</accession>
<gene>
    <name evidence="2" type="ORF">FMOSSE_LOCUS11902</name>
</gene>
<dbReference type="EMBL" id="CAJVPP010005119">
    <property type="protein sequence ID" value="CAG8660217.1"/>
    <property type="molecule type" value="Genomic_DNA"/>
</dbReference>
<feature type="non-terminal residue" evidence="2">
    <location>
        <position position="1"/>
    </location>
</feature>
<organism evidence="2 3">
    <name type="scientific">Funneliformis mosseae</name>
    <name type="common">Endomycorrhizal fungus</name>
    <name type="synonym">Glomus mosseae</name>
    <dbReference type="NCBI Taxonomy" id="27381"/>
    <lineage>
        <taxon>Eukaryota</taxon>
        <taxon>Fungi</taxon>
        <taxon>Fungi incertae sedis</taxon>
        <taxon>Mucoromycota</taxon>
        <taxon>Glomeromycotina</taxon>
        <taxon>Glomeromycetes</taxon>
        <taxon>Glomerales</taxon>
        <taxon>Glomeraceae</taxon>
        <taxon>Funneliformis</taxon>
    </lineage>
</organism>